<name>A0ABT6QVX3_9PSED</name>
<feature type="transmembrane region" description="Helical" evidence="1">
    <location>
        <begin position="44"/>
        <end position="61"/>
    </location>
</feature>
<proteinExistence type="predicted"/>
<evidence type="ECO:0000313" key="2">
    <source>
        <dbReference type="EMBL" id="MDI2595044.1"/>
    </source>
</evidence>
<gene>
    <name evidence="2" type="ORF">POF45_27005</name>
</gene>
<evidence type="ECO:0000313" key="3">
    <source>
        <dbReference type="Proteomes" id="UP001159100"/>
    </source>
</evidence>
<protein>
    <recommendedName>
        <fullName evidence="4">DUF4239 domain-containing protein</fullName>
    </recommendedName>
</protein>
<keyword evidence="3" id="KW-1185">Reference proteome</keyword>
<comment type="caution">
    <text evidence="2">The sequence shown here is derived from an EMBL/GenBank/DDBJ whole genome shotgun (WGS) entry which is preliminary data.</text>
</comment>
<keyword evidence="1" id="KW-0472">Membrane</keyword>
<reference evidence="2 3" key="1">
    <citation type="submission" date="2023-02" db="EMBL/GenBank/DDBJ databases">
        <title>Pseudomonas chrutzelriedensis sp. nov., a potently antifungal strain isolated from moss.</title>
        <authorList>
            <person name="Schnyder A."/>
            <person name="Kalawong R."/>
            <person name="Eberl L."/>
            <person name="Agnoli K."/>
        </authorList>
    </citation>
    <scope>NUCLEOTIDE SEQUENCE [LARGE SCALE GENOMIC DNA]</scope>
    <source>
        <strain evidence="2 3">681</strain>
    </source>
</reference>
<keyword evidence="1" id="KW-0812">Transmembrane</keyword>
<evidence type="ECO:0008006" key="4">
    <source>
        <dbReference type="Google" id="ProtNLM"/>
    </source>
</evidence>
<feature type="transmembrane region" description="Helical" evidence="1">
    <location>
        <begin position="182"/>
        <end position="202"/>
    </location>
</feature>
<dbReference type="Proteomes" id="UP001159100">
    <property type="component" value="Unassembled WGS sequence"/>
</dbReference>
<evidence type="ECO:0000256" key="1">
    <source>
        <dbReference type="SAM" id="Phobius"/>
    </source>
</evidence>
<accession>A0ABT6QVX3</accession>
<dbReference type="RefSeq" id="WP_259501899.1">
    <property type="nucleotide sequence ID" value="NZ_JARBWL010000002.1"/>
</dbReference>
<keyword evidence="1" id="KW-1133">Transmembrane helix</keyword>
<sequence>MNHLVVALIVFICLFGSALFGSYIRERLPDHHLSDESVSVVKLATGLIATLTALVLGLLVSSAKTTFDTTNAELEGAAAKVMQFDRLLARYGPDAQAIRTQLKHNYAEVLQVLASRDSAKLALLDGPEAISRSEALRQQVEALSPATDNQRTFKSAALQGMEAVYAARWLTLLQANHSIPPAMLVILVTWLSVIFGSFGLFAPRNGTIVVVLMLCALSAAATILLVEELNRPLDGLINVSLAPMEHTLQRLGE</sequence>
<dbReference type="Pfam" id="PF14023">
    <property type="entry name" value="Bestrophin-like"/>
    <property type="match status" value="1"/>
</dbReference>
<feature type="transmembrane region" description="Helical" evidence="1">
    <location>
        <begin position="208"/>
        <end position="226"/>
    </location>
</feature>
<dbReference type="EMBL" id="JARBWL010000002">
    <property type="protein sequence ID" value="MDI2595044.1"/>
    <property type="molecule type" value="Genomic_DNA"/>
</dbReference>
<organism evidence="2 3">
    <name type="scientific">Pseudomonas fungipugnans</name>
    <dbReference type="NCBI Taxonomy" id="3024217"/>
    <lineage>
        <taxon>Bacteria</taxon>
        <taxon>Pseudomonadati</taxon>
        <taxon>Pseudomonadota</taxon>
        <taxon>Gammaproteobacteria</taxon>
        <taxon>Pseudomonadales</taxon>
        <taxon>Pseudomonadaceae</taxon>
        <taxon>Pseudomonas</taxon>
    </lineage>
</organism>
<dbReference type="InterPro" id="IPR025333">
    <property type="entry name" value="DUF4239"/>
</dbReference>